<dbReference type="Proteomes" id="UP000027178">
    <property type="component" value="Unassembled WGS sequence"/>
</dbReference>
<feature type="compositionally biased region" description="Low complexity" evidence="1">
    <location>
        <begin position="29"/>
        <end position="38"/>
    </location>
</feature>
<accession>A0A066YRD0</accession>
<dbReference type="AlphaFoldDB" id="A0A066YRD0"/>
<evidence type="ECO:0000313" key="2">
    <source>
        <dbReference type="EMBL" id="KDN83772.1"/>
    </source>
</evidence>
<name>A0A066YRD0_9ACTN</name>
<comment type="caution">
    <text evidence="2">The sequence shown here is derived from an EMBL/GenBank/DDBJ whole genome shotgun (WGS) entry which is preliminary data.</text>
</comment>
<evidence type="ECO:0000256" key="1">
    <source>
        <dbReference type="SAM" id="MobiDB-lite"/>
    </source>
</evidence>
<gene>
    <name evidence="2" type="ORF">KCH_44210</name>
</gene>
<feature type="region of interest" description="Disordered" evidence="1">
    <location>
        <begin position="1"/>
        <end position="44"/>
    </location>
</feature>
<sequence length="44" mass="4617">MAGPRGRRTALSGGSANLCSKPVERRTTTSRTASSGTGVRRRGR</sequence>
<dbReference type="PATRIC" id="fig|1348663.4.peg.4263"/>
<evidence type="ECO:0000313" key="3">
    <source>
        <dbReference type="Proteomes" id="UP000027178"/>
    </source>
</evidence>
<dbReference type="HOGENOM" id="CLU_3217442_0_0_11"/>
<proteinExistence type="predicted"/>
<dbReference type="EMBL" id="JNBY01000094">
    <property type="protein sequence ID" value="KDN83772.1"/>
    <property type="molecule type" value="Genomic_DNA"/>
</dbReference>
<keyword evidence="3" id="KW-1185">Reference proteome</keyword>
<protein>
    <submittedName>
        <fullName evidence="2">Uncharacterized protein</fullName>
    </submittedName>
</protein>
<organism evidence="2 3">
    <name type="scientific">Kitasatospora cheerisanensis KCTC 2395</name>
    <dbReference type="NCBI Taxonomy" id="1348663"/>
    <lineage>
        <taxon>Bacteria</taxon>
        <taxon>Bacillati</taxon>
        <taxon>Actinomycetota</taxon>
        <taxon>Actinomycetes</taxon>
        <taxon>Kitasatosporales</taxon>
        <taxon>Streptomycetaceae</taxon>
        <taxon>Kitasatospora</taxon>
    </lineage>
</organism>
<reference evidence="2 3" key="1">
    <citation type="submission" date="2014-05" db="EMBL/GenBank/DDBJ databases">
        <title>Draft Genome Sequence of Kitasatospora cheerisanensis KCTC 2395.</title>
        <authorList>
            <person name="Nam D.H."/>
        </authorList>
    </citation>
    <scope>NUCLEOTIDE SEQUENCE [LARGE SCALE GENOMIC DNA]</scope>
    <source>
        <strain evidence="2 3">KCTC 2395</strain>
    </source>
</reference>